<keyword evidence="1" id="KW-0812">Transmembrane</keyword>
<protein>
    <recommendedName>
        <fullName evidence="4">WD40 repeat domain-containing protein</fullName>
    </recommendedName>
</protein>
<keyword evidence="1" id="KW-1133">Transmembrane helix</keyword>
<dbReference type="AlphaFoldDB" id="A9B786"/>
<organism evidence="2 3">
    <name type="scientific">Herpetosiphon aurantiacus (strain ATCC 23779 / DSM 785 / 114-95)</name>
    <dbReference type="NCBI Taxonomy" id="316274"/>
    <lineage>
        <taxon>Bacteria</taxon>
        <taxon>Bacillati</taxon>
        <taxon>Chloroflexota</taxon>
        <taxon>Chloroflexia</taxon>
        <taxon>Herpetosiphonales</taxon>
        <taxon>Herpetosiphonaceae</taxon>
        <taxon>Herpetosiphon</taxon>
    </lineage>
</organism>
<dbReference type="BioCyc" id="HAUR316274:GHYA-3775-MONOMER"/>
<feature type="transmembrane region" description="Helical" evidence="1">
    <location>
        <begin position="12"/>
        <end position="33"/>
    </location>
</feature>
<reference evidence="2 3" key="1">
    <citation type="journal article" date="2011" name="Stand. Genomic Sci.">
        <title>Complete genome sequence of the filamentous gliding predatory bacterium Herpetosiphon aurantiacus type strain (114-95(T)).</title>
        <authorList>
            <person name="Kiss H."/>
            <person name="Nett M."/>
            <person name="Domin N."/>
            <person name="Martin K."/>
            <person name="Maresca J.A."/>
            <person name="Copeland A."/>
            <person name="Lapidus A."/>
            <person name="Lucas S."/>
            <person name="Berry K.W."/>
            <person name="Glavina Del Rio T."/>
            <person name="Dalin E."/>
            <person name="Tice H."/>
            <person name="Pitluck S."/>
            <person name="Richardson P."/>
            <person name="Bruce D."/>
            <person name="Goodwin L."/>
            <person name="Han C."/>
            <person name="Detter J.C."/>
            <person name="Schmutz J."/>
            <person name="Brettin T."/>
            <person name="Land M."/>
            <person name="Hauser L."/>
            <person name="Kyrpides N.C."/>
            <person name="Ivanova N."/>
            <person name="Goker M."/>
            <person name="Woyke T."/>
            <person name="Klenk H.P."/>
            <person name="Bryant D.A."/>
        </authorList>
    </citation>
    <scope>NUCLEOTIDE SEQUENCE [LARGE SCALE GENOMIC DNA]</scope>
    <source>
        <strain evidence="3">ATCC 23779 / DSM 785 / 114-95</strain>
    </source>
</reference>
<accession>A9B786</accession>
<proteinExistence type="predicted"/>
<dbReference type="KEGG" id="hau:Haur_3733"/>
<evidence type="ECO:0000313" key="3">
    <source>
        <dbReference type="Proteomes" id="UP000000787"/>
    </source>
</evidence>
<dbReference type="InParanoid" id="A9B786"/>
<keyword evidence="3" id="KW-1185">Reference proteome</keyword>
<evidence type="ECO:0000313" key="2">
    <source>
        <dbReference type="EMBL" id="ABX06369.1"/>
    </source>
</evidence>
<gene>
    <name evidence="2" type="ordered locus">Haur_3733</name>
</gene>
<evidence type="ECO:0000256" key="1">
    <source>
        <dbReference type="SAM" id="Phobius"/>
    </source>
</evidence>
<dbReference type="InterPro" id="IPR015943">
    <property type="entry name" value="WD40/YVTN_repeat-like_dom_sf"/>
</dbReference>
<dbReference type="Gene3D" id="2.130.10.10">
    <property type="entry name" value="YVTN repeat-like/Quinoprotein amine dehydrogenase"/>
    <property type="match status" value="1"/>
</dbReference>
<dbReference type="EMBL" id="CP000875">
    <property type="protein sequence ID" value="ABX06369.1"/>
    <property type="molecule type" value="Genomic_DNA"/>
</dbReference>
<sequence>MPILTNLKPRWHTALSIGMLLAVLASAAGYFYWASRPFTLEQLAPVDTPTLVHTIKADPRKPFDRIVQWNSRGDRLAVSSDKNNILIYSSAGELVADFRSHLFMGLGINELEWHPTKDILAVAYDERLVLWSADGTIIKQINSDITFAFWDIDWNQQTEQLAVNQYYAFDRKYYHQIALFDDTGALIKQISQSINFTRDIKWLDENQIVIHTANDEILVLDTEKEILSSLIAGKYAEMDVDQQHHTIAAVPTSLKAITLWKNNQLTELPVDRIAGDVLAINPASNHTIIYQPTSELRMLNHQSHNFELYPTIKFDETIYYVAWHPSKLILAILLTDEIQLWQFPE</sequence>
<dbReference type="STRING" id="316274.Haur_3733"/>
<keyword evidence="1" id="KW-0472">Membrane</keyword>
<dbReference type="Proteomes" id="UP000000787">
    <property type="component" value="Chromosome"/>
</dbReference>
<evidence type="ECO:0008006" key="4">
    <source>
        <dbReference type="Google" id="ProtNLM"/>
    </source>
</evidence>
<dbReference type="HOGENOM" id="CLU_808391_0_0_0"/>
<name>A9B786_HERA2</name>
<dbReference type="SUPFAM" id="SSF101898">
    <property type="entry name" value="NHL repeat"/>
    <property type="match status" value="1"/>
</dbReference>